<comment type="similarity">
    <text evidence="2">Belongs to the YajC family.</text>
</comment>
<evidence type="ECO:0000313" key="12">
    <source>
        <dbReference type="EMBL" id="MBC8569578.1"/>
    </source>
</evidence>
<sequence>MLLQTGNTMATILYQFGPIVLIIVLMYFILIRPQKKKEKEVQRMRSSLEIGDEITTIGGIIGRVVSMKEDTIVIETGSDRSKMRLARWAIQTNNTPHEAEAAPAKPAEKTEK</sequence>
<evidence type="ECO:0000256" key="10">
    <source>
        <dbReference type="SAM" id="MobiDB-lite"/>
    </source>
</evidence>
<feature type="transmembrane region" description="Helical" evidence="11">
    <location>
        <begin position="12"/>
        <end position="30"/>
    </location>
</feature>
<evidence type="ECO:0000256" key="9">
    <source>
        <dbReference type="ARBA" id="ARBA00023136"/>
    </source>
</evidence>
<comment type="subcellular location">
    <subcellularLocation>
        <location evidence="1">Cell membrane</location>
        <topology evidence="1">Single-pass membrane protein</topology>
    </subcellularLocation>
</comment>
<keyword evidence="5 11" id="KW-0812">Transmembrane</keyword>
<keyword evidence="8" id="KW-0811">Translocation</keyword>
<keyword evidence="6" id="KW-0653">Protein transport</keyword>
<keyword evidence="7 11" id="KW-1133">Transmembrane helix</keyword>
<dbReference type="GO" id="GO:0005886">
    <property type="term" value="C:plasma membrane"/>
    <property type="evidence" value="ECO:0007669"/>
    <property type="project" value="UniProtKB-SubCell"/>
</dbReference>
<keyword evidence="4" id="KW-1003">Cell membrane</keyword>
<dbReference type="PANTHER" id="PTHR33909:SF1">
    <property type="entry name" value="SEC TRANSLOCON ACCESSORY COMPLEX SUBUNIT YAJC"/>
    <property type="match status" value="1"/>
</dbReference>
<proteinExistence type="inferred from homology"/>
<dbReference type="GO" id="GO:0015031">
    <property type="term" value="P:protein transport"/>
    <property type="evidence" value="ECO:0007669"/>
    <property type="project" value="UniProtKB-KW"/>
</dbReference>
<dbReference type="SMART" id="SM01323">
    <property type="entry name" value="YajC"/>
    <property type="match status" value="1"/>
</dbReference>
<dbReference type="PRINTS" id="PR01853">
    <property type="entry name" value="YAJCTRNLCASE"/>
</dbReference>
<keyword evidence="9 11" id="KW-0472">Membrane</keyword>
<gene>
    <name evidence="12" type="primary">yajC</name>
    <name evidence="12" type="ORF">H8709_01915</name>
</gene>
<evidence type="ECO:0000256" key="3">
    <source>
        <dbReference type="ARBA" id="ARBA00022448"/>
    </source>
</evidence>
<name>A0A926E9B0_9FIRM</name>
<evidence type="ECO:0000256" key="8">
    <source>
        <dbReference type="ARBA" id="ARBA00023010"/>
    </source>
</evidence>
<evidence type="ECO:0000256" key="4">
    <source>
        <dbReference type="ARBA" id="ARBA00022475"/>
    </source>
</evidence>
<dbReference type="EMBL" id="JACRTC010000001">
    <property type="protein sequence ID" value="MBC8569578.1"/>
    <property type="molecule type" value="Genomic_DNA"/>
</dbReference>
<evidence type="ECO:0000256" key="11">
    <source>
        <dbReference type="SAM" id="Phobius"/>
    </source>
</evidence>
<comment type="caution">
    <text evidence="12">The sequence shown here is derived from an EMBL/GenBank/DDBJ whole genome shotgun (WGS) entry which is preliminary data.</text>
</comment>
<organism evidence="12 13">
    <name type="scientific">Zongyangia hominis</name>
    <dbReference type="NCBI Taxonomy" id="2763677"/>
    <lineage>
        <taxon>Bacteria</taxon>
        <taxon>Bacillati</taxon>
        <taxon>Bacillota</taxon>
        <taxon>Clostridia</taxon>
        <taxon>Eubacteriales</taxon>
        <taxon>Oscillospiraceae</taxon>
        <taxon>Zongyangia</taxon>
    </lineage>
</organism>
<evidence type="ECO:0000256" key="1">
    <source>
        <dbReference type="ARBA" id="ARBA00004162"/>
    </source>
</evidence>
<dbReference type="InterPro" id="IPR003849">
    <property type="entry name" value="Preprotein_translocase_YajC"/>
</dbReference>
<evidence type="ECO:0000256" key="6">
    <source>
        <dbReference type="ARBA" id="ARBA00022927"/>
    </source>
</evidence>
<keyword evidence="3" id="KW-0813">Transport</keyword>
<dbReference type="NCBIfam" id="TIGR00739">
    <property type="entry name" value="yajC"/>
    <property type="match status" value="1"/>
</dbReference>
<reference evidence="12" key="1">
    <citation type="submission" date="2020-08" db="EMBL/GenBank/DDBJ databases">
        <title>Genome public.</title>
        <authorList>
            <person name="Liu C."/>
            <person name="Sun Q."/>
        </authorList>
    </citation>
    <scope>NUCLEOTIDE SEQUENCE</scope>
    <source>
        <strain evidence="12">NSJ-54</strain>
    </source>
</reference>
<protein>
    <submittedName>
        <fullName evidence="12">Preprotein translocase subunit YajC</fullName>
    </submittedName>
</protein>
<keyword evidence="13" id="KW-1185">Reference proteome</keyword>
<dbReference type="PANTHER" id="PTHR33909">
    <property type="entry name" value="SEC TRANSLOCON ACCESSORY COMPLEX SUBUNIT YAJC"/>
    <property type="match status" value="1"/>
</dbReference>
<evidence type="ECO:0000256" key="7">
    <source>
        <dbReference type="ARBA" id="ARBA00022989"/>
    </source>
</evidence>
<dbReference type="Pfam" id="PF02699">
    <property type="entry name" value="YajC"/>
    <property type="match status" value="1"/>
</dbReference>
<evidence type="ECO:0000313" key="13">
    <source>
        <dbReference type="Proteomes" id="UP000660861"/>
    </source>
</evidence>
<dbReference type="Proteomes" id="UP000660861">
    <property type="component" value="Unassembled WGS sequence"/>
</dbReference>
<dbReference type="AlphaFoldDB" id="A0A926E9B0"/>
<evidence type="ECO:0000256" key="5">
    <source>
        <dbReference type="ARBA" id="ARBA00022692"/>
    </source>
</evidence>
<evidence type="ECO:0000256" key="2">
    <source>
        <dbReference type="ARBA" id="ARBA00006742"/>
    </source>
</evidence>
<feature type="region of interest" description="Disordered" evidence="10">
    <location>
        <begin position="92"/>
        <end position="112"/>
    </location>
</feature>
<accession>A0A926E9B0</accession>